<dbReference type="Proteomes" id="UP000054776">
    <property type="component" value="Unassembled WGS sequence"/>
</dbReference>
<protein>
    <submittedName>
        <fullName evidence="1">Uncharacterized protein</fullName>
    </submittedName>
</protein>
<comment type="caution">
    <text evidence="1">The sequence shown here is derived from an EMBL/GenBank/DDBJ whole genome shotgun (WGS) entry which is preliminary data.</text>
</comment>
<evidence type="ECO:0000313" key="2">
    <source>
        <dbReference type="Proteomes" id="UP000054776"/>
    </source>
</evidence>
<reference evidence="1 2" key="1">
    <citation type="submission" date="2015-01" db="EMBL/GenBank/DDBJ databases">
        <title>Evolution of Trichinella species and genotypes.</title>
        <authorList>
            <person name="Korhonen P.K."/>
            <person name="Edoardo P."/>
            <person name="Giuseppe L.R."/>
            <person name="Gasser R.B."/>
        </authorList>
    </citation>
    <scope>NUCLEOTIDE SEQUENCE [LARGE SCALE GENOMIC DNA]</scope>
    <source>
        <strain evidence="1">ISS3</strain>
    </source>
</reference>
<keyword evidence="2" id="KW-1185">Reference proteome</keyword>
<accession>A0A0V1AD13</accession>
<dbReference type="AlphaFoldDB" id="A0A0V1AD13"/>
<proteinExistence type="predicted"/>
<dbReference type="EMBL" id="JYDH01002073">
    <property type="protein sequence ID" value="KRY22688.1"/>
    <property type="molecule type" value="Genomic_DNA"/>
</dbReference>
<dbReference type="InParanoid" id="A0A0V1AD13"/>
<organism evidence="1 2">
    <name type="scientific">Trichinella spiralis</name>
    <name type="common">Trichina worm</name>
    <dbReference type="NCBI Taxonomy" id="6334"/>
    <lineage>
        <taxon>Eukaryota</taxon>
        <taxon>Metazoa</taxon>
        <taxon>Ecdysozoa</taxon>
        <taxon>Nematoda</taxon>
        <taxon>Enoplea</taxon>
        <taxon>Dorylaimia</taxon>
        <taxon>Trichinellida</taxon>
        <taxon>Trichinellidae</taxon>
        <taxon>Trichinella</taxon>
    </lineage>
</organism>
<sequence>MISNEKPDFSRLVEMMPDKRCLLKAELNIKGQCGWAHLQQL</sequence>
<evidence type="ECO:0000313" key="1">
    <source>
        <dbReference type="EMBL" id="KRY22688.1"/>
    </source>
</evidence>
<gene>
    <name evidence="1" type="ORF">T01_9636</name>
</gene>
<name>A0A0V1AD13_TRISP</name>